<feature type="transmembrane region" description="Helical" evidence="1">
    <location>
        <begin position="12"/>
        <end position="32"/>
    </location>
</feature>
<dbReference type="AlphaFoldDB" id="A0AA48M3E7"/>
<keyword evidence="1" id="KW-1133">Transmembrane helix</keyword>
<proteinExistence type="predicted"/>
<name>A0AA48M3E7_9ZZZZ</name>
<keyword evidence="1" id="KW-0812">Transmembrane</keyword>
<dbReference type="EMBL" id="OY288114">
    <property type="protein sequence ID" value="CAJ0866284.1"/>
    <property type="molecule type" value="Genomic_DNA"/>
</dbReference>
<gene>
    <name evidence="2" type="ORF">AMST5_01845</name>
</gene>
<protein>
    <submittedName>
        <fullName evidence="2">Uncharacterized protein</fullName>
    </submittedName>
</protein>
<reference evidence="2" key="1">
    <citation type="submission" date="2023-07" db="EMBL/GenBank/DDBJ databases">
        <authorList>
            <person name="Pelsma A.J. K."/>
        </authorList>
    </citation>
    <scope>NUCLEOTIDE SEQUENCE</scope>
</reference>
<accession>A0AA48M3E7</accession>
<evidence type="ECO:0000256" key="1">
    <source>
        <dbReference type="SAM" id="Phobius"/>
    </source>
</evidence>
<sequence>MEARELLRNPRFVAIWVGIWVCMLLAIENIIVKINLLMQMGD</sequence>
<evidence type="ECO:0000313" key="2">
    <source>
        <dbReference type="EMBL" id="CAJ0866284.1"/>
    </source>
</evidence>
<organism evidence="2">
    <name type="scientific">freshwater sediment metagenome</name>
    <dbReference type="NCBI Taxonomy" id="556182"/>
    <lineage>
        <taxon>unclassified sequences</taxon>
        <taxon>metagenomes</taxon>
        <taxon>ecological metagenomes</taxon>
    </lineage>
</organism>
<keyword evidence="1" id="KW-0472">Membrane</keyword>